<protein>
    <submittedName>
        <fullName evidence="2">Uncharacterized protein</fullName>
    </submittedName>
</protein>
<reference evidence="2" key="1">
    <citation type="journal article" date="2019" name="bioRxiv">
        <title>The Genome of the Zebra Mussel, Dreissena polymorpha: A Resource for Invasive Species Research.</title>
        <authorList>
            <person name="McCartney M.A."/>
            <person name="Auch B."/>
            <person name="Kono T."/>
            <person name="Mallez S."/>
            <person name="Zhang Y."/>
            <person name="Obille A."/>
            <person name="Becker A."/>
            <person name="Abrahante J.E."/>
            <person name="Garbe J."/>
            <person name="Badalamenti J.P."/>
            <person name="Herman A."/>
            <person name="Mangelson H."/>
            <person name="Liachko I."/>
            <person name="Sullivan S."/>
            <person name="Sone E.D."/>
            <person name="Koren S."/>
            <person name="Silverstein K.A.T."/>
            <person name="Beckman K.B."/>
            <person name="Gohl D.M."/>
        </authorList>
    </citation>
    <scope>NUCLEOTIDE SEQUENCE</scope>
    <source>
        <strain evidence="2">Duluth1</strain>
        <tissue evidence="2">Whole animal</tissue>
    </source>
</reference>
<accession>A0A9D4KBY1</accession>
<gene>
    <name evidence="2" type="ORF">DPMN_110385</name>
</gene>
<evidence type="ECO:0000313" key="2">
    <source>
        <dbReference type="EMBL" id="KAH3837007.1"/>
    </source>
</evidence>
<dbReference type="Proteomes" id="UP000828390">
    <property type="component" value="Unassembled WGS sequence"/>
</dbReference>
<organism evidence="2 3">
    <name type="scientific">Dreissena polymorpha</name>
    <name type="common">Zebra mussel</name>
    <name type="synonym">Mytilus polymorpha</name>
    <dbReference type="NCBI Taxonomy" id="45954"/>
    <lineage>
        <taxon>Eukaryota</taxon>
        <taxon>Metazoa</taxon>
        <taxon>Spiralia</taxon>
        <taxon>Lophotrochozoa</taxon>
        <taxon>Mollusca</taxon>
        <taxon>Bivalvia</taxon>
        <taxon>Autobranchia</taxon>
        <taxon>Heteroconchia</taxon>
        <taxon>Euheterodonta</taxon>
        <taxon>Imparidentia</taxon>
        <taxon>Neoheterodontei</taxon>
        <taxon>Myida</taxon>
        <taxon>Dreissenoidea</taxon>
        <taxon>Dreissenidae</taxon>
        <taxon>Dreissena</taxon>
    </lineage>
</organism>
<proteinExistence type="predicted"/>
<feature type="region of interest" description="Disordered" evidence="1">
    <location>
        <begin position="24"/>
        <end position="51"/>
    </location>
</feature>
<evidence type="ECO:0000313" key="3">
    <source>
        <dbReference type="Proteomes" id="UP000828390"/>
    </source>
</evidence>
<feature type="compositionally biased region" description="Basic and acidic residues" evidence="1">
    <location>
        <begin position="34"/>
        <end position="44"/>
    </location>
</feature>
<name>A0A9D4KBY1_DREPO</name>
<comment type="caution">
    <text evidence="2">The sequence shown here is derived from an EMBL/GenBank/DDBJ whole genome shotgun (WGS) entry which is preliminary data.</text>
</comment>
<sequence>MTLISFVAPAVDFKISPKDSIKEQGLTEANGIEVSRRSWQKERTTPVQKSP</sequence>
<evidence type="ECO:0000256" key="1">
    <source>
        <dbReference type="SAM" id="MobiDB-lite"/>
    </source>
</evidence>
<reference evidence="2" key="2">
    <citation type="submission" date="2020-11" db="EMBL/GenBank/DDBJ databases">
        <authorList>
            <person name="McCartney M.A."/>
            <person name="Auch B."/>
            <person name="Kono T."/>
            <person name="Mallez S."/>
            <person name="Becker A."/>
            <person name="Gohl D.M."/>
            <person name="Silverstein K.A.T."/>
            <person name="Koren S."/>
            <person name="Bechman K.B."/>
            <person name="Herman A."/>
            <person name="Abrahante J.E."/>
            <person name="Garbe J."/>
        </authorList>
    </citation>
    <scope>NUCLEOTIDE SEQUENCE</scope>
    <source>
        <strain evidence="2">Duluth1</strain>
        <tissue evidence="2">Whole animal</tissue>
    </source>
</reference>
<dbReference type="AlphaFoldDB" id="A0A9D4KBY1"/>
<dbReference type="EMBL" id="JAIWYP010000004">
    <property type="protein sequence ID" value="KAH3837007.1"/>
    <property type="molecule type" value="Genomic_DNA"/>
</dbReference>
<keyword evidence="3" id="KW-1185">Reference proteome</keyword>